<dbReference type="AlphaFoldDB" id="A0A7G2K0S9"/>
<organism evidence="1">
    <name type="scientific">Haemophilus influenzae HK1212</name>
    <dbReference type="NCBI Taxonomy" id="456482"/>
    <lineage>
        <taxon>Bacteria</taxon>
        <taxon>Pseudomonadati</taxon>
        <taxon>Pseudomonadota</taxon>
        <taxon>Gammaproteobacteria</taxon>
        <taxon>Pasteurellales</taxon>
        <taxon>Pasteurellaceae</taxon>
        <taxon>Haemophilus</taxon>
    </lineage>
</organism>
<proteinExistence type="predicted"/>
<comment type="caution">
    <text evidence="1">The sequence shown here is derived from an EMBL/GenBank/DDBJ whole genome shotgun (WGS) entry which is preliminary data.</text>
</comment>
<gene>
    <name evidence="1" type="ORF">HAINFHK1212_1058</name>
</gene>
<reference evidence="1" key="1">
    <citation type="journal article" date="2010" name="Genomics">
        <title>Tracing phylogenomic events leading to diversity of Haemophilus influenzae and the emergence of Brazilian Purpuric Fever (BPF)-associated clones.</title>
        <authorList>
            <person name="Papazisi L."/>
            <person name="Ratnayake S."/>
            <person name="Remortel B.G."/>
            <person name="Bock G.R."/>
            <person name="Liang W."/>
            <person name="Saeed A.I."/>
            <person name="Liu J."/>
            <person name="Fleischmann R.D."/>
            <person name="Kilian M."/>
            <person name="Peterson S.N."/>
        </authorList>
    </citation>
    <scope>NUCLEOTIDE SEQUENCE [LARGE SCALE GENOMIC DNA]</scope>
    <source>
        <strain evidence="1">HK1212</strain>
    </source>
</reference>
<protein>
    <submittedName>
        <fullName evidence="1">Uncharacterized protein</fullName>
    </submittedName>
</protein>
<name>A0A7G2K0S9_HAEIF</name>
<feature type="non-terminal residue" evidence="1">
    <location>
        <position position="32"/>
    </location>
</feature>
<evidence type="ECO:0000313" key="1">
    <source>
        <dbReference type="EMBL" id="EFA29173.1"/>
    </source>
</evidence>
<sequence>MRFVEDGRKDCVVRFTSTLAPFAPPFYCLLSE</sequence>
<accession>A0A7G2K0S9</accession>
<dbReference type="EMBL" id="ABFC01000293">
    <property type="protein sequence ID" value="EFA29173.1"/>
    <property type="molecule type" value="Genomic_DNA"/>
</dbReference>